<proteinExistence type="predicted"/>
<protein>
    <submittedName>
        <fullName evidence="2 3">Uncharacterized protein</fullName>
    </submittedName>
</protein>
<accession>L1JNR8</accession>
<dbReference type="Proteomes" id="UP000011087">
    <property type="component" value="Unassembled WGS sequence"/>
</dbReference>
<dbReference type="GeneID" id="17306687"/>
<reference evidence="2 4" key="1">
    <citation type="journal article" date="2012" name="Nature">
        <title>Algal genomes reveal evolutionary mosaicism and the fate of nucleomorphs.</title>
        <authorList>
            <consortium name="DOE Joint Genome Institute"/>
            <person name="Curtis B.A."/>
            <person name="Tanifuji G."/>
            <person name="Burki F."/>
            <person name="Gruber A."/>
            <person name="Irimia M."/>
            <person name="Maruyama S."/>
            <person name="Arias M.C."/>
            <person name="Ball S.G."/>
            <person name="Gile G.H."/>
            <person name="Hirakawa Y."/>
            <person name="Hopkins J.F."/>
            <person name="Kuo A."/>
            <person name="Rensing S.A."/>
            <person name="Schmutz J."/>
            <person name="Symeonidi A."/>
            <person name="Elias M."/>
            <person name="Eveleigh R.J."/>
            <person name="Herman E.K."/>
            <person name="Klute M.J."/>
            <person name="Nakayama T."/>
            <person name="Obornik M."/>
            <person name="Reyes-Prieto A."/>
            <person name="Armbrust E.V."/>
            <person name="Aves S.J."/>
            <person name="Beiko R.G."/>
            <person name="Coutinho P."/>
            <person name="Dacks J.B."/>
            <person name="Durnford D.G."/>
            <person name="Fast N.M."/>
            <person name="Green B.R."/>
            <person name="Grisdale C.J."/>
            <person name="Hempel F."/>
            <person name="Henrissat B."/>
            <person name="Hoppner M.P."/>
            <person name="Ishida K."/>
            <person name="Kim E."/>
            <person name="Koreny L."/>
            <person name="Kroth P.G."/>
            <person name="Liu Y."/>
            <person name="Malik S.B."/>
            <person name="Maier U.G."/>
            <person name="McRose D."/>
            <person name="Mock T."/>
            <person name="Neilson J.A."/>
            <person name="Onodera N.T."/>
            <person name="Poole A.M."/>
            <person name="Pritham E.J."/>
            <person name="Richards T.A."/>
            <person name="Rocap G."/>
            <person name="Roy S.W."/>
            <person name="Sarai C."/>
            <person name="Schaack S."/>
            <person name="Shirato S."/>
            <person name="Slamovits C.H."/>
            <person name="Spencer D.F."/>
            <person name="Suzuki S."/>
            <person name="Worden A.Z."/>
            <person name="Zauner S."/>
            <person name="Barry K."/>
            <person name="Bell C."/>
            <person name="Bharti A.K."/>
            <person name="Crow J.A."/>
            <person name="Grimwood J."/>
            <person name="Kramer R."/>
            <person name="Lindquist E."/>
            <person name="Lucas S."/>
            <person name="Salamov A."/>
            <person name="McFadden G.I."/>
            <person name="Lane C.E."/>
            <person name="Keeling P.J."/>
            <person name="Gray M.W."/>
            <person name="Grigoriev I.V."/>
            <person name="Archibald J.M."/>
        </authorList>
    </citation>
    <scope>NUCLEOTIDE SEQUENCE</scope>
    <source>
        <strain evidence="2 4">CCMP2712</strain>
    </source>
</reference>
<reference evidence="3" key="3">
    <citation type="submission" date="2016-03" db="UniProtKB">
        <authorList>
            <consortium name="EnsemblProtists"/>
        </authorList>
    </citation>
    <scope>IDENTIFICATION</scope>
</reference>
<evidence type="ECO:0000313" key="3">
    <source>
        <dbReference type="EnsemblProtists" id="EKX49815"/>
    </source>
</evidence>
<feature type="transmembrane region" description="Helical" evidence="1">
    <location>
        <begin position="107"/>
        <end position="126"/>
    </location>
</feature>
<keyword evidence="4" id="KW-1185">Reference proteome</keyword>
<dbReference type="HOGENOM" id="CLU_1392526_0_0_1"/>
<keyword evidence="1" id="KW-0472">Membrane</keyword>
<evidence type="ECO:0000313" key="2">
    <source>
        <dbReference type="EMBL" id="EKX49815.1"/>
    </source>
</evidence>
<keyword evidence="1" id="KW-0812">Transmembrane</keyword>
<sequence length="196" mass="22528">MPDLSQRGRRNVQPLPVQGERPCELCKFRYRVTYATWAKLLNNGIIQAGLHHLSDRGLLDLCGESLDSFRFVIVMFGHDLGYLFGGVIMAKTFVIIFQLFKQDRPEVQNMVGFLAFIVFLVQSRVFSPGTDGSDRKEMAEGNSDIMKEFKLLQHYAPHYFLVVYAATTTKWYFSIVQELAARAMRTATVVEEYRKE</sequence>
<dbReference type="OrthoDB" id="10483431at2759"/>
<gene>
    <name evidence="2" type="ORF">GUITHDRAFT_135528</name>
</gene>
<reference evidence="4" key="2">
    <citation type="submission" date="2012-11" db="EMBL/GenBank/DDBJ databases">
        <authorList>
            <person name="Kuo A."/>
            <person name="Curtis B.A."/>
            <person name="Tanifuji G."/>
            <person name="Burki F."/>
            <person name="Gruber A."/>
            <person name="Irimia M."/>
            <person name="Maruyama S."/>
            <person name="Arias M.C."/>
            <person name="Ball S.G."/>
            <person name="Gile G.H."/>
            <person name="Hirakawa Y."/>
            <person name="Hopkins J.F."/>
            <person name="Rensing S.A."/>
            <person name="Schmutz J."/>
            <person name="Symeonidi A."/>
            <person name="Elias M."/>
            <person name="Eveleigh R.J."/>
            <person name="Herman E.K."/>
            <person name="Klute M.J."/>
            <person name="Nakayama T."/>
            <person name="Obornik M."/>
            <person name="Reyes-Prieto A."/>
            <person name="Armbrust E.V."/>
            <person name="Aves S.J."/>
            <person name="Beiko R.G."/>
            <person name="Coutinho P."/>
            <person name="Dacks J.B."/>
            <person name="Durnford D.G."/>
            <person name="Fast N.M."/>
            <person name="Green B.R."/>
            <person name="Grisdale C."/>
            <person name="Hempe F."/>
            <person name="Henrissat B."/>
            <person name="Hoppner M.P."/>
            <person name="Ishida K.-I."/>
            <person name="Kim E."/>
            <person name="Koreny L."/>
            <person name="Kroth P.G."/>
            <person name="Liu Y."/>
            <person name="Malik S.-B."/>
            <person name="Maier U.G."/>
            <person name="McRose D."/>
            <person name="Mock T."/>
            <person name="Neilson J.A."/>
            <person name="Onodera N.T."/>
            <person name="Poole A.M."/>
            <person name="Pritham E.J."/>
            <person name="Richards T.A."/>
            <person name="Rocap G."/>
            <person name="Roy S.W."/>
            <person name="Sarai C."/>
            <person name="Schaack S."/>
            <person name="Shirato S."/>
            <person name="Slamovits C.H."/>
            <person name="Spencer D.F."/>
            <person name="Suzuki S."/>
            <person name="Worden A.Z."/>
            <person name="Zauner S."/>
            <person name="Barry K."/>
            <person name="Bell C."/>
            <person name="Bharti A.K."/>
            <person name="Crow J.A."/>
            <person name="Grimwood J."/>
            <person name="Kramer R."/>
            <person name="Lindquist E."/>
            <person name="Lucas S."/>
            <person name="Salamov A."/>
            <person name="McFadden G.I."/>
            <person name="Lane C.E."/>
            <person name="Keeling P.J."/>
            <person name="Gray M.W."/>
            <person name="Grigoriev I.V."/>
            <person name="Archibald J.M."/>
        </authorList>
    </citation>
    <scope>NUCLEOTIDE SEQUENCE</scope>
    <source>
        <strain evidence="4">CCMP2712</strain>
    </source>
</reference>
<organism evidence="2">
    <name type="scientific">Guillardia theta (strain CCMP2712)</name>
    <name type="common">Cryptophyte</name>
    <dbReference type="NCBI Taxonomy" id="905079"/>
    <lineage>
        <taxon>Eukaryota</taxon>
        <taxon>Cryptophyceae</taxon>
        <taxon>Pyrenomonadales</taxon>
        <taxon>Geminigeraceae</taxon>
        <taxon>Guillardia</taxon>
    </lineage>
</organism>
<name>L1JNR8_GUITC</name>
<evidence type="ECO:0000313" key="4">
    <source>
        <dbReference type="Proteomes" id="UP000011087"/>
    </source>
</evidence>
<dbReference type="KEGG" id="gtt:GUITHDRAFT_135528"/>
<evidence type="ECO:0000256" key="1">
    <source>
        <dbReference type="SAM" id="Phobius"/>
    </source>
</evidence>
<dbReference type="RefSeq" id="XP_005836795.1">
    <property type="nucleotide sequence ID" value="XM_005836738.1"/>
</dbReference>
<keyword evidence="1" id="KW-1133">Transmembrane helix</keyword>
<dbReference type="EnsemblProtists" id="EKX49815">
    <property type="protein sequence ID" value="EKX49815"/>
    <property type="gene ID" value="GUITHDRAFT_135528"/>
</dbReference>
<dbReference type="PaxDb" id="55529-EKX49815"/>
<dbReference type="AlphaFoldDB" id="L1JNR8"/>
<feature type="transmembrane region" description="Helical" evidence="1">
    <location>
        <begin position="80"/>
        <end position="101"/>
    </location>
</feature>
<dbReference type="EMBL" id="JH992980">
    <property type="protein sequence ID" value="EKX49815.1"/>
    <property type="molecule type" value="Genomic_DNA"/>
</dbReference>